<evidence type="ECO:0000256" key="4">
    <source>
        <dbReference type="ARBA" id="ARBA00022692"/>
    </source>
</evidence>
<keyword evidence="6 7" id="KW-0472">Membrane</keyword>
<dbReference type="PANTHER" id="PTHR32322">
    <property type="entry name" value="INNER MEMBRANE TRANSPORTER"/>
    <property type="match status" value="1"/>
</dbReference>
<feature type="transmembrane region" description="Helical" evidence="7">
    <location>
        <begin position="84"/>
        <end position="104"/>
    </location>
</feature>
<comment type="caution">
    <text evidence="9">The sequence shown here is derived from an EMBL/GenBank/DDBJ whole genome shotgun (WGS) entry which is preliminary data.</text>
</comment>
<evidence type="ECO:0000256" key="6">
    <source>
        <dbReference type="ARBA" id="ARBA00023136"/>
    </source>
</evidence>
<accession>A0A9D1CUG4</accession>
<keyword evidence="4 7" id="KW-0812">Transmembrane</keyword>
<organism evidence="9 10">
    <name type="scientific">Candidatus Scatavimonas merdigallinarum</name>
    <dbReference type="NCBI Taxonomy" id="2840914"/>
    <lineage>
        <taxon>Bacteria</taxon>
        <taxon>Bacillati</taxon>
        <taxon>Bacillota</taxon>
        <taxon>Clostridia</taxon>
        <taxon>Eubacteriales</taxon>
        <taxon>Oscillospiraceae</taxon>
        <taxon>Oscillospiraceae incertae sedis</taxon>
        <taxon>Candidatus Scatavimonas</taxon>
    </lineage>
</organism>
<dbReference type="Proteomes" id="UP000886787">
    <property type="component" value="Unassembled WGS sequence"/>
</dbReference>
<reference evidence="9" key="2">
    <citation type="journal article" date="2021" name="PeerJ">
        <title>Extensive microbial diversity within the chicken gut microbiome revealed by metagenomics and culture.</title>
        <authorList>
            <person name="Gilroy R."/>
            <person name="Ravi A."/>
            <person name="Getino M."/>
            <person name="Pursley I."/>
            <person name="Horton D.L."/>
            <person name="Alikhan N.F."/>
            <person name="Baker D."/>
            <person name="Gharbi K."/>
            <person name="Hall N."/>
            <person name="Watson M."/>
            <person name="Adriaenssens E.M."/>
            <person name="Foster-Nyarko E."/>
            <person name="Jarju S."/>
            <person name="Secka A."/>
            <person name="Antonio M."/>
            <person name="Oren A."/>
            <person name="Chaudhuri R.R."/>
            <person name="La Ragione R."/>
            <person name="Hildebrand F."/>
            <person name="Pallen M.J."/>
        </authorList>
    </citation>
    <scope>NUCLEOTIDE SEQUENCE</scope>
    <source>
        <strain evidence="9">ChiSjej1B19-3389</strain>
    </source>
</reference>
<feature type="transmembrane region" description="Helical" evidence="7">
    <location>
        <begin position="145"/>
        <end position="162"/>
    </location>
</feature>
<dbReference type="AlphaFoldDB" id="A0A9D1CUG4"/>
<keyword evidence="3" id="KW-1003">Cell membrane</keyword>
<dbReference type="PANTHER" id="PTHR32322:SF18">
    <property type="entry name" value="S-ADENOSYLMETHIONINE_S-ADENOSYLHOMOCYSTEINE TRANSPORTER"/>
    <property type="match status" value="1"/>
</dbReference>
<feature type="transmembrane region" description="Helical" evidence="7">
    <location>
        <begin position="231"/>
        <end position="254"/>
    </location>
</feature>
<evidence type="ECO:0000256" key="2">
    <source>
        <dbReference type="ARBA" id="ARBA00007362"/>
    </source>
</evidence>
<dbReference type="EMBL" id="DVFW01000026">
    <property type="protein sequence ID" value="HIQ80706.1"/>
    <property type="molecule type" value="Genomic_DNA"/>
</dbReference>
<proteinExistence type="inferred from homology"/>
<sequence length="317" mass="34573">MRRKTRAFFTNKAAVPLLALVCTALWGTAFPVIKLSYKQFYIASRDIGAKLLFAGERFALAGLLVFLLALVLYRKPLTMKKRDIMPIVTLGLVQTTLQYVFSYIGVANTTGTKTSVITACSAFFAVLLAPLFFQSDQLHFKKIFGCLLGLAGIVVIQFNGVVFESFSFLGEGFVLLSALCSAGGSFISKGVMKNRNAMQVTAFQMFAGGAVLIIIGGAFGGKLYYTNWQHWALLAYLAVVSAIAFTLWTALLAYNPVGKICIFNLMIPLFGTLWSGILLGENIFTLNNLLSIVLVCTGIWLVHAVPGEQSGTQKKKR</sequence>
<evidence type="ECO:0000313" key="10">
    <source>
        <dbReference type="Proteomes" id="UP000886787"/>
    </source>
</evidence>
<evidence type="ECO:0000256" key="5">
    <source>
        <dbReference type="ARBA" id="ARBA00022989"/>
    </source>
</evidence>
<evidence type="ECO:0000256" key="3">
    <source>
        <dbReference type="ARBA" id="ARBA00022475"/>
    </source>
</evidence>
<evidence type="ECO:0000256" key="1">
    <source>
        <dbReference type="ARBA" id="ARBA00004651"/>
    </source>
</evidence>
<feature type="transmembrane region" description="Helical" evidence="7">
    <location>
        <begin position="200"/>
        <end position="219"/>
    </location>
</feature>
<evidence type="ECO:0000256" key="7">
    <source>
        <dbReference type="SAM" id="Phobius"/>
    </source>
</evidence>
<dbReference type="SUPFAM" id="SSF103481">
    <property type="entry name" value="Multidrug resistance efflux transporter EmrE"/>
    <property type="match status" value="2"/>
</dbReference>
<evidence type="ECO:0000259" key="8">
    <source>
        <dbReference type="Pfam" id="PF00892"/>
    </source>
</evidence>
<dbReference type="Pfam" id="PF00892">
    <property type="entry name" value="EamA"/>
    <property type="match status" value="2"/>
</dbReference>
<gene>
    <name evidence="9" type="ORF">IAD32_05400</name>
</gene>
<protein>
    <submittedName>
        <fullName evidence="9">DMT family transporter</fullName>
    </submittedName>
</protein>
<dbReference type="InterPro" id="IPR050638">
    <property type="entry name" value="AA-Vitamin_Transporters"/>
</dbReference>
<dbReference type="GO" id="GO:0005886">
    <property type="term" value="C:plasma membrane"/>
    <property type="evidence" value="ECO:0007669"/>
    <property type="project" value="UniProtKB-SubCell"/>
</dbReference>
<comment type="subcellular location">
    <subcellularLocation>
        <location evidence="1">Cell membrane</location>
        <topology evidence="1">Multi-pass membrane protein</topology>
    </subcellularLocation>
</comment>
<feature type="transmembrane region" description="Helical" evidence="7">
    <location>
        <begin position="168"/>
        <end position="188"/>
    </location>
</feature>
<feature type="domain" description="EamA" evidence="8">
    <location>
        <begin position="17"/>
        <end position="156"/>
    </location>
</feature>
<feature type="transmembrane region" description="Helical" evidence="7">
    <location>
        <begin position="286"/>
        <end position="307"/>
    </location>
</feature>
<keyword evidence="5 7" id="KW-1133">Transmembrane helix</keyword>
<dbReference type="InterPro" id="IPR037185">
    <property type="entry name" value="EmrE-like"/>
</dbReference>
<reference evidence="9" key="1">
    <citation type="submission" date="2020-10" db="EMBL/GenBank/DDBJ databases">
        <authorList>
            <person name="Gilroy R."/>
        </authorList>
    </citation>
    <scope>NUCLEOTIDE SEQUENCE</scope>
    <source>
        <strain evidence="9">ChiSjej1B19-3389</strain>
    </source>
</reference>
<evidence type="ECO:0000313" key="9">
    <source>
        <dbReference type="EMBL" id="HIQ80706.1"/>
    </source>
</evidence>
<dbReference type="InterPro" id="IPR000620">
    <property type="entry name" value="EamA_dom"/>
</dbReference>
<name>A0A9D1CUG4_9FIRM</name>
<feature type="transmembrane region" description="Helical" evidence="7">
    <location>
        <begin position="261"/>
        <end position="280"/>
    </location>
</feature>
<feature type="domain" description="EamA" evidence="8">
    <location>
        <begin position="170"/>
        <end position="302"/>
    </location>
</feature>
<feature type="transmembrane region" description="Helical" evidence="7">
    <location>
        <begin position="47"/>
        <end position="72"/>
    </location>
</feature>
<feature type="transmembrane region" description="Helical" evidence="7">
    <location>
        <begin position="116"/>
        <end position="133"/>
    </location>
</feature>
<comment type="similarity">
    <text evidence="2">Belongs to the EamA transporter family.</text>
</comment>